<evidence type="ECO:0000313" key="1">
    <source>
        <dbReference type="EMBL" id="MED6206041.1"/>
    </source>
</evidence>
<protein>
    <submittedName>
        <fullName evidence="1">Uncharacterized protein</fullName>
    </submittedName>
</protein>
<dbReference type="PANTHER" id="PTHR14363">
    <property type="entry name" value="HEPARANASE-RELATED"/>
    <property type="match status" value="1"/>
</dbReference>
<organism evidence="1 2">
    <name type="scientific">Stylosanthes scabra</name>
    <dbReference type="NCBI Taxonomy" id="79078"/>
    <lineage>
        <taxon>Eukaryota</taxon>
        <taxon>Viridiplantae</taxon>
        <taxon>Streptophyta</taxon>
        <taxon>Embryophyta</taxon>
        <taxon>Tracheophyta</taxon>
        <taxon>Spermatophyta</taxon>
        <taxon>Magnoliopsida</taxon>
        <taxon>eudicotyledons</taxon>
        <taxon>Gunneridae</taxon>
        <taxon>Pentapetalae</taxon>
        <taxon>rosids</taxon>
        <taxon>fabids</taxon>
        <taxon>Fabales</taxon>
        <taxon>Fabaceae</taxon>
        <taxon>Papilionoideae</taxon>
        <taxon>50 kb inversion clade</taxon>
        <taxon>dalbergioids sensu lato</taxon>
        <taxon>Dalbergieae</taxon>
        <taxon>Pterocarpus clade</taxon>
        <taxon>Stylosanthes</taxon>
    </lineage>
</organism>
<name>A0ABU6Y803_9FABA</name>
<gene>
    <name evidence="1" type="ORF">PIB30_023257</name>
</gene>
<proteinExistence type="predicted"/>
<reference evidence="1 2" key="1">
    <citation type="journal article" date="2023" name="Plants (Basel)">
        <title>Bridging the Gap: Combining Genomics and Transcriptomics Approaches to Understand Stylosanthes scabra, an Orphan Legume from the Brazilian Caatinga.</title>
        <authorList>
            <person name="Ferreira-Neto J.R.C."/>
            <person name="da Silva M.D."/>
            <person name="Binneck E."/>
            <person name="de Melo N.F."/>
            <person name="da Silva R.H."/>
            <person name="de Melo A.L.T.M."/>
            <person name="Pandolfi V."/>
            <person name="Bustamante F.O."/>
            <person name="Brasileiro-Vidal A.C."/>
            <person name="Benko-Iseppon A.M."/>
        </authorList>
    </citation>
    <scope>NUCLEOTIDE SEQUENCE [LARGE SCALE GENOMIC DNA]</scope>
    <source>
        <tissue evidence="1">Leaves</tissue>
    </source>
</reference>
<dbReference type="Proteomes" id="UP001341840">
    <property type="component" value="Unassembled WGS sequence"/>
</dbReference>
<dbReference type="PANTHER" id="PTHR14363:SF21">
    <property type="entry name" value="HEPARANASE-LIKE PROTEIN 1"/>
    <property type="match status" value="1"/>
</dbReference>
<accession>A0ABU6Y803</accession>
<dbReference type="EMBL" id="JASCZI010241736">
    <property type="protein sequence ID" value="MED6206041.1"/>
    <property type="molecule type" value="Genomic_DNA"/>
</dbReference>
<comment type="caution">
    <text evidence="1">The sequence shown here is derived from an EMBL/GenBank/DDBJ whole genome shotgun (WGS) entry which is preliminary data.</text>
</comment>
<evidence type="ECO:0000313" key="2">
    <source>
        <dbReference type="Proteomes" id="UP001341840"/>
    </source>
</evidence>
<keyword evidence="2" id="KW-1185">Reference proteome</keyword>
<sequence>MGEKVLSASSDVFSPFLRTYAHCSKGRDGVTFLLINLSNKTHFLLTIHDREAKEDDGAKHILKENSFSSHIKSAFSWVGTKASDVTFREEYHLTPKHGYLRSQTMLLNGHPLELTDDGEIPSLDPVKSDVHSPLHIAPLSIVFIVYPNFYAPACALEHKKTLISKLLD</sequence>